<dbReference type="AlphaFoldDB" id="A0AAE0JYD0"/>
<dbReference type="EMBL" id="JAULSN010000007">
    <property type="protein sequence ID" value="KAK3366638.1"/>
    <property type="molecule type" value="Genomic_DNA"/>
</dbReference>
<reference evidence="2" key="2">
    <citation type="submission" date="2023-06" db="EMBL/GenBank/DDBJ databases">
        <authorList>
            <consortium name="Lawrence Berkeley National Laboratory"/>
            <person name="Haridas S."/>
            <person name="Hensen N."/>
            <person name="Bonometti L."/>
            <person name="Westerberg I."/>
            <person name="Brannstrom I.O."/>
            <person name="Guillou S."/>
            <person name="Cros-Aarteil S."/>
            <person name="Calhoun S."/>
            <person name="Kuo A."/>
            <person name="Mondo S."/>
            <person name="Pangilinan J."/>
            <person name="Riley R."/>
            <person name="Labutti K."/>
            <person name="Andreopoulos B."/>
            <person name="Lipzen A."/>
            <person name="Chen C."/>
            <person name="Yanf M."/>
            <person name="Daum C."/>
            <person name="Ng V."/>
            <person name="Clum A."/>
            <person name="Steindorff A."/>
            <person name="Ohm R."/>
            <person name="Martin F."/>
            <person name="Silar P."/>
            <person name="Natvig D."/>
            <person name="Lalanne C."/>
            <person name="Gautier V."/>
            <person name="Ament-Velasquez S.L."/>
            <person name="Kruys A."/>
            <person name="Hutchinson M.I."/>
            <person name="Powell A.J."/>
            <person name="Barry K."/>
            <person name="Miller A.N."/>
            <person name="Grigoriev I.V."/>
            <person name="Debuchy R."/>
            <person name="Gladieux P."/>
            <person name="Thoren M.H."/>
            <person name="Johannesson H."/>
        </authorList>
    </citation>
    <scope>NUCLEOTIDE SEQUENCE</scope>
    <source>
        <strain evidence="2">CBS 958.72</strain>
    </source>
</reference>
<keyword evidence="3" id="KW-1185">Reference proteome</keyword>
<dbReference type="Proteomes" id="UP001287356">
    <property type="component" value="Unassembled WGS sequence"/>
</dbReference>
<feature type="compositionally biased region" description="Polar residues" evidence="1">
    <location>
        <begin position="205"/>
        <end position="214"/>
    </location>
</feature>
<evidence type="ECO:0000256" key="1">
    <source>
        <dbReference type="SAM" id="MobiDB-lite"/>
    </source>
</evidence>
<evidence type="ECO:0000313" key="3">
    <source>
        <dbReference type="Proteomes" id="UP001287356"/>
    </source>
</evidence>
<sequence>MSSKPIVFFPLLFLPASQFRSRGNVATSVVVKNSAGVAIPSTREIQAHDNAEPVPAGLDAGFMVHLSANITSSPRGVNVTLELRGGQDDMRKLIYRCSPTLVLAAQGARGLDPRRDHCHGPGTRLAGVTTNQVDRALGGACQTVGVEEIDGSGLGNFQQAPIDFAVPPVRVKFELVDCTKEDESAAQILLLRVIRPPVINTATKITSPNYTTPRDSPASHRSSKYEHQLKAPVSGTGPHNVASLSLIVGPRATCL</sequence>
<evidence type="ECO:0000313" key="2">
    <source>
        <dbReference type="EMBL" id="KAK3366638.1"/>
    </source>
</evidence>
<protein>
    <submittedName>
        <fullName evidence="2">Uncharacterized protein</fullName>
    </submittedName>
</protein>
<reference evidence="2" key="1">
    <citation type="journal article" date="2023" name="Mol. Phylogenet. Evol.">
        <title>Genome-scale phylogeny and comparative genomics of the fungal order Sordariales.</title>
        <authorList>
            <person name="Hensen N."/>
            <person name="Bonometti L."/>
            <person name="Westerberg I."/>
            <person name="Brannstrom I.O."/>
            <person name="Guillou S."/>
            <person name="Cros-Aarteil S."/>
            <person name="Calhoun S."/>
            <person name="Haridas S."/>
            <person name="Kuo A."/>
            <person name="Mondo S."/>
            <person name="Pangilinan J."/>
            <person name="Riley R."/>
            <person name="LaButti K."/>
            <person name="Andreopoulos B."/>
            <person name="Lipzen A."/>
            <person name="Chen C."/>
            <person name="Yan M."/>
            <person name="Daum C."/>
            <person name="Ng V."/>
            <person name="Clum A."/>
            <person name="Steindorff A."/>
            <person name="Ohm R.A."/>
            <person name="Martin F."/>
            <person name="Silar P."/>
            <person name="Natvig D.O."/>
            <person name="Lalanne C."/>
            <person name="Gautier V."/>
            <person name="Ament-Velasquez S.L."/>
            <person name="Kruys A."/>
            <person name="Hutchinson M.I."/>
            <person name="Powell A.J."/>
            <person name="Barry K."/>
            <person name="Miller A.N."/>
            <person name="Grigoriev I.V."/>
            <person name="Debuchy R."/>
            <person name="Gladieux P."/>
            <person name="Hiltunen Thoren M."/>
            <person name="Johannesson H."/>
        </authorList>
    </citation>
    <scope>NUCLEOTIDE SEQUENCE</scope>
    <source>
        <strain evidence="2">CBS 958.72</strain>
    </source>
</reference>
<gene>
    <name evidence="2" type="ORF">B0T24DRAFT_596554</name>
</gene>
<proteinExistence type="predicted"/>
<name>A0AAE0JYD0_9PEZI</name>
<accession>A0AAE0JYD0</accession>
<comment type="caution">
    <text evidence="2">The sequence shown here is derived from an EMBL/GenBank/DDBJ whole genome shotgun (WGS) entry which is preliminary data.</text>
</comment>
<organism evidence="2 3">
    <name type="scientific">Lasiosphaeria ovina</name>
    <dbReference type="NCBI Taxonomy" id="92902"/>
    <lineage>
        <taxon>Eukaryota</taxon>
        <taxon>Fungi</taxon>
        <taxon>Dikarya</taxon>
        <taxon>Ascomycota</taxon>
        <taxon>Pezizomycotina</taxon>
        <taxon>Sordariomycetes</taxon>
        <taxon>Sordariomycetidae</taxon>
        <taxon>Sordariales</taxon>
        <taxon>Lasiosphaeriaceae</taxon>
        <taxon>Lasiosphaeria</taxon>
    </lineage>
</organism>
<feature type="region of interest" description="Disordered" evidence="1">
    <location>
        <begin position="205"/>
        <end position="236"/>
    </location>
</feature>